<dbReference type="AlphaFoldDB" id="A0A8H5EY44"/>
<feature type="transmembrane region" description="Helical" evidence="2">
    <location>
        <begin position="226"/>
        <end position="250"/>
    </location>
</feature>
<evidence type="ECO:0000313" key="4">
    <source>
        <dbReference type="EMBL" id="KAF5316679.1"/>
    </source>
</evidence>
<protein>
    <recommendedName>
        <fullName evidence="3">DUF6533 domain-containing protein</fullName>
    </recommendedName>
</protein>
<keyword evidence="2" id="KW-0812">Transmembrane</keyword>
<keyword evidence="5" id="KW-1185">Reference proteome</keyword>
<accession>A0A8H5EY44</accession>
<feature type="compositionally biased region" description="Basic and acidic residues" evidence="1">
    <location>
        <begin position="366"/>
        <end position="381"/>
    </location>
</feature>
<feature type="transmembrane region" description="Helical" evidence="2">
    <location>
        <begin position="256"/>
        <end position="277"/>
    </location>
</feature>
<evidence type="ECO:0000259" key="3">
    <source>
        <dbReference type="Pfam" id="PF20151"/>
    </source>
</evidence>
<feature type="region of interest" description="Disordered" evidence="1">
    <location>
        <begin position="361"/>
        <end position="381"/>
    </location>
</feature>
<feature type="transmembrane region" description="Helical" evidence="2">
    <location>
        <begin position="70"/>
        <end position="90"/>
    </location>
</feature>
<keyword evidence="2" id="KW-0472">Membrane</keyword>
<evidence type="ECO:0000256" key="1">
    <source>
        <dbReference type="SAM" id="MobiDB-lite"/>
    </source>
</evidence>
<feature type="transmembrane region" description="Helical" evidence="2">
    <location>
        <begin position="102"/>
        <end position="123"/>
    </location>
</feature>
<keyword evidence="2" id="KW-1133">Transmembrane helix</keyword>
<reference evidence="4 5" key="1">
    <citation type="journal article" date="2020" name="ISME J.">
        <title>Uncovering the hidden diversity of litter-decomposition mechanisms in mushroom-forming fungi.</title>
        <authorList>
            <person name="Floudas D."/>
            <person name="Bentzer J."/>
            <person name="Ahren D."/>
            <person name="Johansson T."/>
            <person name="Persson P."/>
            <person name="Tunlid A."/>
        </authorList>
    </citation>
    <scope>NUCLEOTIDE SEQUENCE [LARGE SCALE GENOMIC DNA]</scope>
    <source>
        <strain evidence="4 5">CBS 101986</strain>
    </source>
</reference>
<dbReference type="Pfam" id="PF20151">
    <property type="entry name" value="DUF6533"/>
    <property type="match status" value="1"/>
</dbReference>
<name>A0A8H5EY44_9AGAR</name>
<gene>
    <name evidence="4" type="ORF">D9619_006225</name>
</gene>
<evidence type="ECO:0000313" key="5">
    <source>
        <dbReference type="Proteomes" id="UP000567179"/>
    </source>
</evidence>
<sequence>MSFQPVSVGNGPSPVPGALDIAGSIETLSLIQAVRYSVVAVMCVLVYEWLANLEDERRLIHCAPWSSVKLSYLLCRYYPLCYWVVALWAYCLNHKPRHCKAVLKPIHALLAPFQFFAQAVLFLRAYAFSGRKRWVLAILTVGYLLVIAADTYLFFVAVPVPRLSKFGLILRGTGGSGCFPDYSTKAMGRRIGFAILASTLLDLSSLTIVLWFCFKSHTGETSLARFFLRQGLTAFAWVGAVNIVSTLVYFRARSSASGIGLPFSLIISNIIVCRLILSLRRHTWQNDQLAKGALTTLFWSTIGRGRSLSQSPSVDIWAVPTPPCSNASMGLEASADLDVAEVPPPQRRRRSTTSRLCGQYRTFPHHAPEDPHRIEVEQRTV</sequence>
<comment type="caution">
    <text evidence="4">The sequence shown here is derived from an EMBL/GenBank/DDBJ whole genome shotgun (WGS) entry which is preliminary data.</text>
</comment>
<proteinExistence type="predicted"/>
<dbReference type="InterPro" id="IPR045340">
    <property type="entry name" value="DUF6533"/>
</dbReference>
<feature type="transmembrane region" description="Helical" evidence="2">
    <location>
        <begin position="191"/>
        <end position="214"/>
    </location>
</feature>
<dbReference type="EMBL" id="JAACJJ010000042">
    <property type="protein sequence ID" value="KAF5316679.1"/>
    <property type="molecule type" value="Genomic_DNA"/>
</dbReference>
<dbReference type="OrthoDB" id="3251775at2759"/>
<evidence type="ECO:0000256" key="2">
    <source>
        <dbReference type="SAM" id="Phobius"/>
    </source>
</evidence>
<dbReference type="Proteomes" id="UP000567179">
    <property type="component" value="Unassembled WGS sequence"/>
</dbReference>
<feature type="transmembrane region" description="Helical" evidence="2">
    <location>
        <begin position="135"/>
        <end position="158"/>
    </location>
</feature>
<organism evidence="4 5">
    <name type="scientific">Psilocybe cf. subviscida</name>
    <dbReference type="NCBI Taxonomy" id="2480587"/>
    <lineage>
        <taxon>Eukaryota</taxon>
        <taxon>Fungi</taxon>
        <taxon>Dikarya</taxon>
        <taxon>Basidiomycota</taxon>
        <taxon>Agaricomycotina</taxon>
        <taxon>Agaricomycetes</taxon>
        <taxon>Agaricomycetidae</taxon>
        <taxon>Agaricales</taxon>
        <taxon>Agaricineae</taxon>
        <taxon>Strophariaceae</taxon>
        <taxon>Psilocybe</taxon>
    </lineage>
</organism>
<feature type="domain" description="DUF6533" evidence="3">
    <location>
        <begin position="36"/>
        <end position="80"/>
    </location>
</feature>
<feature type="transmembrane region" description="Helical" evidence="2">
    <location>
        <begin position="33"/>
        <end position="50"/>
    </location>
</feature>